<dbReference type="GO" id="GO:0003677">
    <property type="term" value="F:DNA binding"/>
    <property type="evidence" value="ECO:0007669"/>
    <property type="project" value="InterPro"/>
</dbReference>
<protein>
    <submittedName>
        <fullName evidence="2">Unannotated protein</fullName>
    </submittedName>
</protein>
<dbReference type="PROSITE" id="PS50943">
    <property type="entry name" value="HTH_CROC1"/>
    <property type="match status" value="1"/>
</dbReference>
<dbReference type="SUPFAM" id="SSF47413">
    <property type="entry name" value="lambda repressor-like DNA-binding domains"/>
    <property type="match status" value="1"/>
</dbReference>
<feature type="domain" description="HTH cro/C1-type" evidence="1">
    <location>
        <begin position="1"/>
        <end position="32"/>
    </location>
</feature>
<evidence type="ECO:0000313" key="2">
    <source>
        <dbReference type="EMBL" id="CAB4943819.1"/>
    </source>
</evidence>
<reference evidence="2" key="1">
    <citation type="submission" date="2020-05" db="EMBL/GenBank/DDBJ databases">
        <authorList>
            <person name="Chiriac C."/>
            <person name="Salcher M."/>
            <person name="Ghai R."/>
            <person name="Kavagutti S V."/>
        </authorList>
    </citation>
    <scope>NUCLEOTIDE SEQUENCE</scope>
</reference>
<dbReference type="Gene3D" id="1.10.260.40">
    <property type="entry name" value="lambda repressor-like DNA-binding domains"/>
    <property type="match status" value="1"/>
</dbReference>
<accession>A0A6J7JM26</accession>
<dbReference type="InterPro" id="IPR001387">
    <property type="entry name" value="Cro/C1-type_HTH"/>
</dbReference>
<dbReference type="InterPro" id="IPR010982">
    <property type="entry name" value="Lambda_DNA-bd_dom_sf"/>
</dbReference>
<proteinExistence type="predicted"/>
<dbReference type="AlphaFoldDB" id="A0A6J7JM26"/>
<name>A0A6J7JM26_9ZZZZ</name>
<dbReference type="CDD" id="cd00093">
    <property type="entry name" value="HTH_XRE"/>
    <property type="match status" value="1"/>
</dbReference>
<evidence type="ECO:0000259" key="1">
    <source>
        <dbReference type="PROSITE" id="PS50943"/>
    </source>
</evidence>
<dbReference type="EMBL" id="CAFBMT010000015">
    <property type="protein sequence ID" value="CAB4943819.1"/>
    <property type="molecule type" value="Genomic_DNA"/>
</dbReference>
<organism evidence="2">
    <name type="scientific">freshwater metagenome</name>
    <dbReference type="NCBI Taxonomy" id="449393"/>
    <lineage>
        <taxon>unclassified sequences</taxon>
        <taxon>metagenomes</taxon>
        <taxon>ecological metagenomes</taxon>
    </lineage>
</organism>
<sequence>MLSAYERGRREPSLANASRIIDALGYSVKFDFVLDPAEQARRLHDVLELAEALPYQPRPLASARR</sequence>
<dbReference type="Pfam" id="PF01381">
    <property type="entry name" value="HTH_3"/>
    <property type="match status" value="1"/>
</dbReference>
<gene>
    <name evidence="2" type="ORF">UFOPK3651_02379</name>
</gene>